<gene>
    <name evidence="2" type="ORF">AAF712_011988</name>
</gene>
<proteinExistence type="predicted"/>
<dbReference type="SUPFAM" id="SSF81383">
    <property type="entry name" value="F-box domain"/>
    <property type="match status" value="1"/>
</dbReference>
<organism evidence="2 3">
    <name type="scientific">Marasmius tenuissimus</name>
    <dbReference type="NCBI Taxonomy" id="585030"/>
    <lineage>
        <taxon>Eukaryota</taxon>
        <taxon>Fungi</taxon>
        <taxon>Dikarya</taxon>
        <taxon>Basidiomycota</taxon>
        <taxon>Agaricomycotina</taxon>
        <taxon>Agaricomycetes</taxon>
        <taxon>Agaricomycetidae</taxon>
        <taxon>Agaricales</taxon>
        <taxon>Marasmiineae</taxon>
        <taxon>Marasmiaceae</taxon>
        <taxon>Marasmius</taxon>
    </lineage>
</organism>
<keyword evidence="3" id="KW-1185">Reference proteome</keyword>
<dbReference type="InterPro" id="IPR036047">
    <property type="entry name" value="F-box-like_dom_sf"/>
</dbReference>
<dbReference type="Gene3D" id="1.20.1280.50">
    <property type="match status" value="1"/>
</dbReference>
<dbReference type="PROSITE" id="PS50181">
    <property type="entry name" value="FBOX"/>
    <property type="match status" value="1"/>
</dbReference>
<dbReference type="SUPFAM" id="SSF52047">
    <property type="entry name" value="RNI-like"/>
    <property type="match status" value="1"/>
</dbReference>
<evidence type="ECO:0000313" key="3">
    <source>
        <dbReference type="Proteomes" id="UP001437256"/>
    </source>
</evidence>
<dbReference type="Proteomes" id="UP001437256">
    <property type="component" value="Unassembled WGS sequence"/>
</dbReference>
<feature type="domain" description="F-box" evidence="1">
    <location>
        <begin position="1"/>
        <end position="56"/>
    </location>
</feature>
<reference evidence="2 3" key="1">
    <citation type="submission" date="2024-05" db="EMBL/GenBank/DDBJ databases">
        <title>A draft genome resource for the thread blight pathogen Marasmius tenuissimus strain MS-2.</title>
        <authorList>
            <person name="Yulfo-Soto G.E."/>
            <person name="Baruah I.K."/>
            <person name="Amoako-Attah I."/>
            <person name="Bukari Y."/>
            <person name="Meinhardt L.W."/>
            <person name="Bailey B.A."/>
            <person name="Cohen S.P."/>
        </authorList>
    </citation>
    <scope>NUCLEOTIDE SEQUENCE [LARGE SCALE GENOMIC DNA]</scope>
    <source>
        <strain evidence="2 3">MS-2</strain>
    </source>
</reference>
<evidence type="ECO:0000313" key="2">
    <source>
        <dbReference type="EMBL" id="KAL0061229.1"/>
    </source>
</evidence>
<dbReference type="Pfam" id="PF12937">
    <property type="entry name" value="F-box-like"/>
    <property type="match status" value="1"/>
</dbReference>
<dbReference type="EMBL" id="JBBXMP010000144">
    <property type="protein sequence ID" value="KAL0061229.1"/>
    <property type="molecule type" value="Genomic_DNA"/>
</dbReference>
<sequence>MSINRLPRRVLVHIFGHITSLDSDNRNQRPSIITITSVCRHWRHLAASTPEFWHHIHVPFRSLKNPSQWITRWLELSYPLGVSVFLVLDLGPSIVSSPRPSGGHTTRKRERGTENVGAVEVVDKEWSLRNELHRVLACLTHQTTVHRLLRLRIVVSPNINLLPTDALHPLSLVSAPNLRELEVSFLHHARDAAQRVIMVMPTSMHSRSSPLVASSSTRSLNPIVTVPFPFQSNPDLFALALQGCPKIPYPLRNLTSLLLANVLPTETAFLSLSHDSPSLHTLVLHNLHSSIHDGGNEVVSHIRFSRLKKLVVGYAKEPSAPSQSQYPDRHFHILPYMIIPAIEEMEIGYEEVPLQYVPDLTRMAPTPYGVVSEPGPRTAEDGVGHGQRSLRIRLDYSALLAGDWSVKESLMSEYFRCLETAGAPVESVEVAMPRRTETGTTRVVRIEWRRGMSLSTRVDHAFQ</sequence>
<protein>
    <recommendedName>
        <fullName evidence="1">F-box domain-containing protein</fullName>
    </recommendedName>
</protein>
<accession>A0ABR2ZJT5</accession>
<evidence type="ECO:0000259" key="1">
    <source>
        <dbReference type="PROSITE" id="PS50181"/>
    </source>
</evidence>
<dbReference type="InterPro" id="IPR001810">
    <property type="entry name" value="F-box_dom"/>
</dbReference>
<name>A0ABR2ZJT5_9AGAR</name>
<comment type="caution">
    <text evidence="2">The sequence shown here is derived from an EMBL/GenBank/DDBJ whole genome shotgun (WGS) entry which is preliminary data.</text>
</comment>